<dbReference type="SUPFAM" id="SSF55874">
    <property type="entry name" value="ATPase domain of HSP90 chaperone/DNA topoisomerase II/histidine kinase"/>
    <property type="match status" value="1"/>
</dbReference>
<dbReference type="FunFam" id="3.90.199.10:FF:000002">
    <property type="entry name" value="DNA topoisomerase 2"/>
    <property type="match status" value="1"/>
</dbReference>
<keyword evidence="9" id="KW-0547">Nucleotide-binding</keyword>
<dbReference type="InterPro" id="IPR001154">
    <property type="entry name" value="TopoII_euk"/>
</dbReference>
<feature type="coiled-coil region" evidence="17">
    <location>
        <begin position="2243"/>
        <end position="2278"/>
    </location>
</feature>
<evidence type="ECO:0000256" key="8">
    <source>
        <dbReference type="ARBA" id="ARBA00022723"/>
    </source>
</evidence>
<evidence type="ECO:0000256" key="9">
    <source>
        <dbReference type="ARBA" id="ARBA00022741"/>
    </source>
</evidence>
<dbReference type="SMART" id="SM00433">
    <property type="entry name" value="TOP2c"/>
    <property type="match status" value="1"/>
</dbReference>
<dbReference type="CDD" id="cd06084">
    <property type="entry name" value="KOW_Spt5_4"/>
    <property type="match status" value="1"/>
</dbReference>
<comment type="catalytic activity">
    <reaction evidence="1 16">
        <text>ATP-dependent breakage, passage and rejoining of double-stranded DNA.</text>
        <dbReference type="EC" id="5.6.2.2"/>
    </reaction>
</comment>
<comment type="cofactor">
    <cofactor evidence="3">
        <name>Mg(2+)</name>
        <dbReference type="ChEBI" id="CHEBI:18420"/>
    </cofactor>
</comment>
<dbReference type="InterPro" id="IPR006171">
    <property type="entry name" value="TOPRIM_dom"/>
</dbReference>
<feature type="compositionally biased region" description="Basic and acidic residues" evidence="18">
    <location>
        <begin position="11"/>
        <end position="20"/>
    </location>
</feature>
<evidence type="ECO:0000313" key="21">
    <source>
        <dbReference type="Proteomes" id="UP000038045"/>
    </source>
</evidence>
<dbReference type="InterPro" id="IPR013757">
    <property type="entry name" value="Topo_IIA_A_a_sf"/>
</dbReference>
<feature type="region of interest" description="Disordered" evidence="18">
    <location>
        <begin position="2317"/>
        <end position="2478"/>
    </location>
</feature>
<dbReference type="InterPro" id="IPR003594">
    <property type="entry name" value="HATPase_dom"/>
</dbReference>
<evidence type="ECO:0000256" key="1">
    <source>
        <dbReference type="ARBA" id="ARBA00000185"/>
    </source>
</evidence>
<feature type="domain" description="Toprim" evidence="19">
    <location>
        <begin position="1528"/>
        <end position="1645"/>
    </location>
</feature>
<dbReference type="InterPro" id="IPR005824">
    <property type="entry name" value="KOW"/>
</dbReference>
<dbReference type="GO" id="GO:0005634">
    <property type="term" value="C:nucleus"/>
    <property type="evidence" value="ECO:0007669"/>
    <property type="project" value="UniProtKB-SubCell"/>
</dbReference>
<dbReference type="Pfam" id="PF00204">
    <property type="entry name" value="DNA_gyraseB"/>
    <property type="match status" value="1"/>
</dbReference>
<dbReference type="Gene3D" id="1.10.268.10">
    <property type="entry name" value="Topoisomerase, domain 3"/>
    <property type="match status" value="1"/>
</dbReference>
<dbReference type="Pfam" id="PF23290">
    <property type="entry name" value="KOW5_SPT5"/>
    <property type="match status" value="1"/>
</dbReference>
<evidence type="ECO:0000259" key="19">
    <source>
        <dbReference type="PROSITE" id="PS50880"/>
    </source>
</evidence>
<keyword evidence="15" id="KW-0539">Nucleus</keyword>
<dbReference type="PANTHER" id="PTHR10169">
    <property type="entry name" value="DNA TOPOISOMERASE/GYRASE"/>
    <property type="match status" value="1"/>
</dbReference>
<reference evidence="22" key="1">
    <citation type="submission" date="2017-02" db="UniProtKB">
        <authorList>
            <consortium name="WormBaseParasite"/>
        </authorList>
    </citation>
    <scope>IDENTIFICATION</scope>
</reference>
<dbReference type="Gene3D" id="3.40.50.670">
    <property type="match status" value="1"/>
</dbReference>
<dbReference type="PROSITE" id="PS50880">
    <property type="entry name" value="TOPRIM"/>
    <property type="match status" value="1"/>
</dbReference>
<evidence type="ECO:0000313" key="22">
    <source>
        <dbReference type="WBParaSite" id="PTRK_0001234100.1"/>
    </source>
</evidence>
<dbReference type="InterPro" id="IPR013506">
    <property type="entry name" value="Topo_IIA_bsu_dom2"/>
</dbReference>
<feature type="compositionally biased region" description="Basic and acidic residues" evidence="18">
    <location>
        <begin position="2408"/>
        <end position="2417"/>
    </location>
</feature>
<dbReference type="CDD" id="cd00187">
    <property type="entry name" value="TOP4c"/>
    <property type="match status" value="1"/>
</dbReference>
<dbReference type="Gene3D" id="3.30.230.10">
    <property type="match status" value="1"/>
</dbReference>
<dbReference type="InterPro" id="IPR013759">
    <property type="entry name" value="Topo_IIA_B_C"/>
</dbReference>
<dbReference type="InterPro" id="IPR050634">
    <property type="entry name" value="DNA_Topoisomerase_II"/>
</dbReference>
<dbReference type="SUPFAM" id="SSF54211">
    <property type="entry name" value="Ribosomal protein S5 domain 2-like"/>
    <property type="match status" value="1"/>
</dbReference>
<dbReference type="SMART" id="SM00434">
    <property type="entry name" value="TOP4c"/>
    <property type="match status" value="1"/>
</dbReference>
<keyword evidence="10" id="KW-0067">ATP-binding</keyword>
<dbReference type="PRINTS" id="PR00418">
    <property type="entry name" value="TPI2FAMILY"/>
</dbReference>
<sequence>MAYSSDESSNDDEKHRKDISDDSDGEEEIVRKKKKSKDKAKKRAAHDSKKSKKKSKKPKLEVEEEPSSEEIVSDIEEDDDEEEESHRKKISNPFINDDVSESEGEDIDYLSEDEEVDDAENLRQLEEEAYRTRNDRPSDLYKNMSEKEMTKYFETRYAGGARDDDEGVDDDSDLKFLKKNRIARTDADASLFIIKTRIGEEKHVAAQLFRKYCSEKNQGLNPQICSIITKESLKSIIYIEAFQKSSVMNFVKGVSGILMSTQFNKVPNDEFFDTIAIKKENAKLDPGNFVRFKKTLYRDDLAEVIDNDEEDGRVLLRLLPRIDLTKPRGAMRDTMTAEQIAEKAKKRFTRIPKAPFNLEKIRKIGGDVTKEGDIYIFESNRYRRGFLYKWFNIDNVYTEGVKPTADEINLFKVADSVGNNDGFKRQRIEHLFMKYEVGEKIEVHEGELKTCRGVIVEVKDKIAVIKPLNLGKFNNQTVEVTTDKISKYFDIGDHIKVDNGRNAGDTGTVVKYDGKEVIFLSDLTKDEVKVLPNDCTISIEISVGVDSYGKYSYLDFVQIDAKTAGVIIRINRENLEILTQMNNVVTKSPAQLLGKINNKMAKSMDLAKNELQCGDQVTVVDGPFAQKKQFEDTVVGTIKFIFKSFLFIQNTKRKEHAGFFVVRQRNVLRYGAKMPDQNTERVNFDDISKLKTGVLGATDSNKSESAFKVPTLPGSKQQQTNRTPSNNRNNFNNQPRGGGNQGKPGRDPLFGKQIRINKGPFKGYYGVVKDVNGNIVRVELHTNCRTINVDKSRCILVDDNPIPVQSHGRTSYRNDYKSVADDEGLIENENEKMLGAKTPMYGAKTPMYGSQTPNPFASDSDIWNPLNSPRHHSNNDDDYNSFSYGDDLNIASVAPQTPGAFMNAATPYGGVPMTPGIGIDAMTPMNRGGQQNNYDDMIKTGCWIVLDSYVRIKSKTGDKDRIGIVDGFDETGCKILFDDLDNEAEREFVHYDQIYPVEPKKQDKCVIIFGDLLKEKGVVDDITDKEKALIRLQRTGRLHVEYLRNICKLGEVVVKKKSSAKKPKKNGPSPNATMSKEDLDVFTNIDKVKTDKSGKISIEQMYQKKSQLEHILLRPDTYIGSVEYTDKSNMWIYDMENEKLIQREISYVPGLYKIFDEILVNAADNKQRDKKMNLIKVDINKETNTISIFNNGKGIPVAHHGVEKMYVPELIFGTLLTSSNYNDDEKKTTGGRNGYGAKLCNIFSTEFTLETSCKEYKKQFKQTWINNMTKDKEPEVTKATGDDFTKVTFKPDLKKFKMKQLDDDIIGLMARRAYDIAGTSQGVKVYLNGKCLPVKSFKEYAEKYVESIVSDDGEKPKIIYEKVNDRWEVALTVSERGFQSVSFVNSIATSKGGRHVDYIADQITSNLVDTIKKKAGGVKSGVSVKPFQIKNHMWVFVNCLIENPTFDSQTKENMTLQSKSFGSKAELTEKFYKEATKCGIVEAVLSWVRFKQQEQADKKCSTKKSTKIKGIPKLEDANEAGTKNSFKCTLILTEGDSAKTLAVSGLGVVGRDYYGVFPLRGKMLNVRDCAMKQINDNQEIGHMIKILGLQYRLKYETEDERKTLRYGRVMIMADQDQDGSHIKGLLINWIHCNWPALMKNNFIEEFITPIVKASKGNTTLSFFSLPEYMEWRQNTDNWKTFKIKYYKGLGTSTSKEAKEYFSDMDRHRIPFTYSGPECGQAVEMAFSKKKIEARKAWLSQWMREKKERRENGGTEEYLYNKDTRSVSFVEFINKELILFSNMDNERSIPCLVDGLKPGQRKVLFTCLRRADKKEVKVAQLAGAVGEMSAYHHGEQSLMMTIINLAQDYVGSNNINLLLPIGQFGTRLQGGKDSASPRYIFTQLSPVTKTLFVPEDENVLKFLFEENQKIEPEWYCPIIPMILINGAEGIGTAWSTKIPNYNPRDVTENIRRLIKGQEMKKMVPWYKHFEGTITQVDEQKYISSGRVGIIDDESLEITELPIKTWTQNYKESVLEDLSNSTDKSPSIIQDYKEYHTDQTVKFVIKMTSENMRKVSSKGIHEVFKLQTSINTSSMVLFDADGCLRKFESPEQICQEFFEVRKRKYIERKAFLEGMLEAQSKRLSNQARFIVAKINNEIVMENRKKKNIVDQLIKEKFDPDPVKTWKELCRKKELEMCGEIEIEEEENEEDDDPSTDAGLKKKLVDYDYLVNMALIKLSEEEKDRLLKESGDKLAELETLKNKSWADLWEHDLNVFEEALKKQEEKELKDIEGAIKNAQSKLLKGNDKMKARKNKVNMNVSSFKPNPHADIVKVEVQQLKNKYEKKPKKEKTEKIDNEKNEKETKSEGQDITKFFTKTEKPKSKDDDDIIVLDDSPIKSRKNVKTQKKKKKLSDSEEEEEFSDSESEIEEIVPKKSEKKPSPKKASPKKASPKKGTSKRKVIVSSDDDSSDFSVSPKKKAVNSQPQNKKRKAILLDSDDSD</sequence>
<dbReference type="Gene3D" id="3.30.565.10">
    <property type="entry name" value="Histidine kinase-like ATPase, C-terminal domain"/>
    <property type="match status" value="1"/>
</dbReference>
<comment type="similarity">
    <text evidence="6">Belongs to the type II topoisomerase family.</text>
</comment>
<organism evidence="21 22">
    <name type="scientific">Parastrongyloides trichosuri</name>
    <name type="common">Possum-specific nematode worm</name>
    <dbReference type="NCBI Taxonomy" id="131310"/>
    <lineage>
        <taxon>Eukaryota</taxon>
        <taxon>Metazoa</taxon>
        <taxon>Ecdysozoa</taxon>
        <taxon>Nematoda</taxon>
        <taxon>Chromadorea</taxon>
        <taxon>Rhabditida</taxon>
        <taxon>Tylenchina</taxon>
        <taxon>Panagrolaimomorpha</taxon>
        <taxon>Strongyloidoidea</taxon>
        <taxon>Strongyloididae</taxon>
        <taxon>Parastrongyloides</taxon>
    </lineage>
</organism>
<dbReference type="InterPro" id="IPR057936">
    <property type="entry name" value="KOWx_Spt5"/>
</dbReference>
<evidence type="ECO:0000256" key="6">
    <source>
        <dbReference type="ARBA" id="ARBA00011080"/>
    </source>
</evidence>
<dbReference type="CDD" id="cd06081">
    <property type="entry name" value="KOW_Spt5_1"/>
    <property type="match status" value="1"/>
</dbReference>
<dbReference type="InterPro" id="IPR018522">
    <property type="entry name" value="TopoIIA_CS"/>
</dbReference>
<dbReference type="InterPro" id="IPR008991">
    <property type="entry name" value="Translation_prot_SH3-like_sf"/>
</dbReference>
<dbReference type="FunFam" id="3.30.1360.40:FF:000003">
    <property type="entry name" value="DNA topoisomerase 2"/>
    <property type="match status" value="1"/>
</dbReference>
<dbReference type="CDD" id="cd03481">
    <property type="entry name" value="TopoIIA_Trans_ScTopoIIA"/>
    <property type="match status" value="1"/>
</dbReference>
<dbReference type="InterPro" id="IPR005100">
    <property type="entry name" value="NGN-domain"/>
</dbReference>
<dbReference type="FunFam" id="3.40.50.670:FF:000001">
    <property type="entry name" value="DNA topoisomerase 2"/>
    <property type="match status" value="2"/>
</dbReference>
<evidence type="ECO:0000256" key="12">
    <source>
        <dbReference type="ARBA" id="ARBA00023029"/>
    </source>
</evidence>
<feature type="active site" description="O-(5'-phospho-DNA)-tyrosine intermediate" evidence="16">
    <location>
        <position position="1878"/>
    </location>
</feature>
<dbReference type="Pfam" id="PF00521">
    <property type="entry name" value="DNA_topoisoIV"/>
    <property type="match status" value="1"/>
</dbReference>
<comment type="subcellular location">
    <subcellularLocation>
        <location evidence="4">Nucleus</location>
    </subcellularLocation>
</comment>
<dbReference type="GO" id="GO:0003677">
    <property type="term" value="F:DNA binding"/>
    <property type="evidence" value="ECO:0007669"/>
    <property type="project" value="UniProtKB-UniRule"/>
</dbReference>
<dbReference type="CDD" id="cd06083">
    <property type="entry name" value="KOW_Spt5_3"/>
    <property type="match status" value="1"/>
</dbReference>
<keyword evidence="21" id="KW-1185">Reference proteome</keyword>
<dbReference type="EC" id="5.6.2.2" evidence="7"/>
<dbReference type="CDD" id="cd16930">
    <property type="entry name" value="HATPase_TopII-like"/>
    <property type="match status" value="1"/>
</dbReference>
<dbReference type="PROSITE" id="PS52040">
    <property type="entry name" value="TOPO_IIA"/>
    <property type="match status" value="1"/>
</dbReference>
<dbReference type="SUPFAM" id="SSF56719">
    <property type="entry name" value="Type II DNA topoisomerase"/>
    <property type="match status" value="1"/>
</dbReference>
<dbReference type="FunFam" id="3.30.1490.30:FF:000001">
    <property type="entry name" value="DNA topoisomerase 2"/>
    <property type="match status" value="1"/>
</dbReference>
<dbReference type="SUPFAM" id="SSF50104">
    <property type="entry name" value="Translation proteins SH3-like domain"/>
    <property type="match status" value="1"/>
</dbReference>
<evidence type="ECO:0000256" key="16">
    <source>
        <dbReference type="PROSITE-ProRule" id="PRU01384"/>
    </source>
</evidence>
<dbReference type="GO" id="GO:0000712">
    <property type="term" value="P:resolution of meiotic recombination intermediates"/>
    <property type="evidence" value="ECO:0007669"/>
    <property type="project" value="TreeGrafter"/>
</dbReference>
<evidence type="ECO:0000256" key="5">
    <source>
        <dbReference type="ARBA" id="ARBA00006956"/>
    </source>
</evidence>
<feature type="compositionally biased region" description="Low complexity" evidence="18">
    <location>
        <begin position="717"/>
        <end position="735"/>
    </location>
</feature>
<dbReference type="Pfam" id="PF03439">
    <property type="entry name" value="Spt5-NGN"/>
    <property type="match status" value="1"/>
</dbReference>
<dbReference type="InterPro" id="IPR020568">
    <property type="entry name" value="Ribosomal_Su5_D2-typ_SF"/>
</dbReference>
<dbReference type="CDD" id="cd06085">
    <property type="entry name" value="KOW_Spt5_5"/>
    <property type="match status" value="1"/>
</dbReference>
<feature type="region of interest" description="Disordered" evidence="18">
    <location>
        <begin position="1"/>
        <end position="105"/>
    </location>
</feature>
<dbReference type="GO" id="GO:0003918">
    <property type="term" value="F:DNA topoisomerase type II (double strand cut, ATP-hydrolyzing) activity"/>
    <property type="evidence" value="ECO:0007669"/>
    <property type="project" value="UniProtKB-EC"/>
</dbReference>
<dbReference type="WBParaSite" id="PTRK_0001234100.1">
    <property type="protein sequence ID" value="PTRK_0001234100.1"/>
    <property type="gene ID" value="PTRK_0001234100"/>
</dbReference>
<dbReference type="InterPro" id="IPR014721">
    <property type="entry name" value="Ribsml_uS5_D2-typ_fold_subgr"/>
</dbReference>
<dbReference type="InterPro" id="IPR036735">
    <property type="entry name" value="NGN_dom_sf"/>
</dbReference>
<keyword evidence="8" id="KW-0479">Metal-binding</keyword>
<dbReference type="InterPro" id="IPR039385">
    <property type="entry name" value="NGN_Euk"/>
</dbReference>
<dbReference type="Pfam" id="PF01751">
    <property type="entry name" value="Toprim"/>
    <property type="match status" value="1"/>
</dbReference>
<evidence type="ECO:0000256" key="13">
    <source>
        <dbReference type="ARBA" id="ARBA00023125"/>
    </source>
</evidence>
<dbReference type="InterPro" id="IPR013758">
    <property type="entry name" value="Topo_IIA_A/C_ab"/>
</dbReference>
<evidence type="ECO:0000256" key="11">
    <source>
        <dbReference type="ARBA" id="ARBA00022842"/>
    </source>
</evidence>
<dbReference type="CDD" id="cd09888">
    <property type="entry name" value="NGN_Euk"/>
    <property type="match status" value="1"/>
</dbReference>
<dbReference type="Gene3D" id="2.30.30.30">
    <property type="match status" value="3"/>
</dbReference>
<proteinExistence type="inferred from homology"/>
<dbReference type="Gene3D" id="3.30.1360.40">
    <property type="match status" value="1"/>
</dbReference>
<dbReference type="Pfam" id="PF02518">
    <property type="entry name" value="HATPase_c"/>
    <property type="match status" value="1"/>
</dbReference>
<dbReference type="Gene3D" id="3.30.1490.30">
    <property type="match status" value="1"/>
</dbReference>
<dbReference type="InterPro" id="IPR031660">
    <property type="entry name" value="TOPRIM_C"/>
</dbReference>
<keyword evidence="17" id="KW-0175">Coiled coil</keyword>
<keyword evidence="13 16" id="KW-0238">DNA-binding</keyword>
<dbReference type="InterPro" id="IPR001241">
    <property type="entry name" value="Topo_IIA"/>
</dbReference>
<evidence type="ECO:0000256" key="15">
    <source>
        <dbReference type="ARBA" id="ARBA00023242"/>
    </source>
</evidence>
<dbReference type="Gene3D" id="3.30.70.940">
    <property type="entry name" value="NusG, N-terminal domain"/>
    <property type="match status" value="1"/>
</dbReference>
<dbReference type="GO" id="GO:0005524">
    <property type="term" value="F:ATP binding"/>
    <property type="evidence" value="ECO:0007669"/>
    <property type="project" value="UniProtKB-KW"/>
</dbReference>
<feature type="compositionally biased region" description="Basic residues" evidence="18">
    <location>
        <begin position="2418"/>
        <end position="2438"/>
    </location>
</feature>
<evidence type="ECO:0000256" key="3">
    <source>
        <dbReference type="ARBA" id="ARBA00001946"/>
    </source>
</evidence>
<dbReference type="PROSITE" id="PS00177">
    <property type="entry name" value="TOPOISOMERASE_II"/>
    <property type="match status" value="1"/>
</dbReference>
<dbReference type="InterPro" id="IPR041978">
    <property type="entry name" value="KOW_Spt5_5"/>
</dbReference>
<feature type="domain" description="Topo IIA-type catalytic" evidence="20">
    <location>
        <begin position="1788"/>
        <end position="2250"/>
    </location>
</feature>
<dbReference type="GO" id="GO:0006354">
    <property type="term" value="P:DNA-templated transcription elongation"/>
    <property type="evidence" value="ECO:0007669"/>
    <property type="project" value="InterPro"/>
</dbReference>
<dbReference type="InterPro" id="IPR041977">
    <property type="entry name" value="KOW_Spt5_4"/>
</dbReference>
<dbReference type="Pfam" id="PF16898">
    <property type="entry name" value="TOPRIM_C"/>
    <property type="match status" value="1"/>
</dbReference>
<dbReference type="InterPro" id="IPR014722">
    <property type="entry name" value="Rib_uL2_dom2"/>
</dbReference>
<dbReference type="Proteomes" id="UP000038045">
    <property type="component" value="Unplaced"/>
</dbReference>
<dbReference type="PANTHER" id="PTHR10169:SF62">
    <property type="entry name" value="DNA TOPOISOMERASE 2 TOP-2-RELATED"/>
    <property type="match status" value="1"/>
</dbReference>
<evidence type="ECO:0000256" key="7">
    <source>
        <dbReference type="ARBA" id="ARBA00012895"/>
    </source>
</evidence>
<dbReference type="STRING" id="131310.A0A0N4ZUS8"/>
<dbReference type="InterPro" id="IPR034157">
    <property type="entry name" value="TOPRIM_TopoII"/>
</dbReference>
<evidence type="ECO:0000256" key="17">
    <source>
        <dbReference type="SAM" id="Coils"/>
    </source>
</evidence>
<dbReference type="Pfam" id="PF23042">
    <property type="entry name" value="KOW1_SPT5"/>
    <property type="match status" value="1"/>
</dbReference>
<dbReference type="InterPro" id="IPR002205">
    <property type="entry name" value="Topo_IIA_dom_A"/>
</dbReference>
<evidence type="ECO:0000256" key="10">
    <source>
        <dbReference type="ARBA" id="ARBA00022840"/>
    </source>
</evidence>
<feature type="compositionally biased region" description="Basic and acidic residues" evidence="18">
    <location>
        <begin position="2327"/>
        <end position="2362"/>
    </location>
</feature>
<dbReference type="InterPro" id="IPR013760">
    <property type="entry name" value="Topo_IIA-like_dom_sf"/>
</dbReference>
<dbReference type="GO" id="GO:0000819">
    <property type="term" value="P:sister chromatid segregation"/>
    <property type="evidence" value="ECO:0007669"/>
    <property type="project" value="TreeGrafter"/>
</dbReference>
<protein>
    <recommendedName>
        <fullName evidence="7">DNA topoisomerase (ATP-hydrolyzing)</fullName>
        <ecNumber evidence="7">5.6.2.2</ecNumber>
    </recommendedName>
</protein>
<dbReference type="GO" id="GO:0006265">
    <property type="term" value="P:DNA topological change"/>
    <property type="evidence" value="ECO:0007669"/>
    <property type="project" value="UniProtKB-UniRule"/>
</dbReference>
<feature type="compositionally biased region" description="Basic residues" evidence="18">
    <location>
        <begin position="31"/>
        <end position="57"/>
    </location>
</feature>
<keyword evidence="12 16" id="KW-0799">Topoisomerase</keyword>
<keyword evidence="14 16" id="KW-0413">Isomerase</keyword>
<feature type="region of interest" description="Disordered" evidence="18">
    <location>
        <begin position="704"/>
        <end position="750"/>
    </location>
</feature>
<dbReference type="InterPro" id="IPR041973">
    <property type="entry name" value="KOW_Spt5_1"/>
</dbReference>
<dbReference type="FunFam" id="3.30.565.10:FF:000004">
    <property type="entry name" value="DNA topoisomerase 2"/>
    <property type="match status" value="1"/>
</dbReference>
<comment type="cofactor">
    <cofactor evidence="2">
        <name>Ca(2+)</name>
        <dbReference type="ChEBI" id="CHEBI:29108"/>
    </cofactor>
</comment>
<dbReference type="Pfam" id="PF23291">
    <property type="entry name" value="KOW4_SPT5"/>
    <property type="match status" value="1"/>
</dbReference>
<dbReference type="Pfam" id="PF23037">
    <property type="entry name" value="KOWx_SPT5"/>
    <property type="match status" value="1"/>
</dbReference>
<evidence type="ECO:0000256" key="18">
    <source>
        <dbReference type="SAM" id="MobiDB-lite"/>
    </source>
</evidence>
<dbReference type="FunFam" id="3.30.230.10:FF:000008">
    <property type="entry name" value="DNA topoisomerase 2"/>
    <property type="match status" value="1"/>
</dbReference>
<dbReference type="PRINTS" id="PR01158">
    <property type="entry name" value="TOPISMRASEII"/>
</dbReference>
<name>A0A0N4ZUS8_PARTI</name>
<dbReference type="InterPro" id="IPR041976">
    <property type="entry name" value="KOW_Spt5_3"/>
</dbReference>
<keyword evidence="11" id="KW-0460">Magnesium</keyword>
<feature type="compositionally biased region" description="Acidic residues" evidence="18">
    <location>
        <begin position="62"/>
        <end position="83"/>
    </location>
</feature>
<accession>A0A0N4ZUS8</accession>
<dbReference type="InterPro" id="IPR036890">
    <property type="entry name" value="HATPase_C_sf"/>
</dbReference>
<evidence type="ECO:0000256" key="2">
    <source>
        <dbReference type="ARBA" id="ARBA00001913"/>
    </source>
</evidence>
<evidence type="ECO:0000256" key="4">
    <source>
        <dbReference type="ARBA" id="ARBA00004123"/>
    </source>
</evidence>
<dbReference type="GO" id="GO:0046872">
    <property type="term" value="F:metal ion binding"/>
    <property type="evidence" value="ECO:0007669"/>
    <property type="project" value="UniProtKB-KW"/>
</dbReference>
<evidence type="ECO:0000256" key="14">
    <source>
        <dbReference type="ARBA" id="ARBA00023235"/>
    </source>
</evidence>
<dbReference type="SMART" id="SM00739">
    <property type="entry name" value="KOW"/>
    <property type="match status" value="5"/>
</dbReference>
<dbReference type="CDD" id="cd03365">
    <property type="entry name" value="TOPRIM_TopoIIA"/>
    <property type="match status" value="1"/>
</dbReference>
<dbReference type="Gene3D" id="3.90.199.10">
    <property type="entry name" value="Topoisomerase II, domain 5"/>
    <property type="match status" value="1"/>
</dbReference>
<evidence type="ECO:0000259" key="20">
    <source>
        <dbReference type="PROSITE" id="PS52040"/>
    </source>
</evidence>
<comment type="similarity">
    <text evidence="5">Belongs to the SPT5 family.</text>
</comment>
<feature type="compositionally biased region" description="Acidic residues" evidence="18">
    <location>
        <begin position="2392"/>
        <end position="2407"/>
    </location>
</feature>
<feature type="compositionally biased region" description="Basic residues" evidence="18">
    <location>
        <begin position="2375"/>
        <end position="2388"/>
    </location>
</feature>